<dbReference type="EC" id="2.7.11.1" evidence="8"/>
<dbReference type="CDD" id="cd14014">
    <property type="entry name" value="STKc_PknB_like"/>
    <property type="match status" value="1"/>
</dbReference>
<evidence type="ECO:0000256" key="6">
    <source>
        <dbReference type="SAM" id="MobiDB-lite"/>
    </source>
</evidence>
<dbReference type="SMART" id="SM00220">
    <property type="entry name" value="S_TKc"/>
    <property type="match status" value="1"/>
</dbReference>
<dbReference type="SUPFAM" id="SSF56112">
    <property type="entry name" value="Protein kinase-like (PK-like)"/>
    <property type="match status" value="1"/>
</dbReference>
<feature type="compositionally biased region" description="Low complexity" evidence="6">
    <location>
        <begin position="350"/>
        <end position="361"/>
    </location>
</feature>
<dbReference type="GO" id="GO:0004674">
    <property type="term" value="F:protein serine/threonine kinase activity"/>
    <property type="evidence" value="ECO:0007669"/>
    <property type="project" value="UniProtKB-EC"/>
</dbReference>
<dbReference type="InterPro" id="IPR011009">
    <property type="entry name" value="Kinase-like_dom_sf"/>
</dbReference>
<keyword evidence="1 8" id="KW-0808">Transferase</keyword>
<dbReference type="PROSITE" id="PS00107">
    <property type="entry name" value="PROTEIN_KINASE_ATP"/>
    <property type="match status" value="1"/>
</dbReference>
<evidence type="ECO:0000256" key="3">
    <source>
        <dbReference type="ARBA" id="ARBA00022777"/>
    </source>
</evidence>
<dbReference type="Gene3D" id="3.30.200.20">
    <property type="entry name" value="Phosphorylase Kinase, domain 1"/>
    <property type="match status" value="1"/>
</dbReference>
<dbReference type="InterPro" id="IPR000719">
    <property type="entry name" value="Prot_kinase_dom"/>
</dbReference>
<dbReference type="InterPro" id="IPR017441">
    <property type="entry name" value="Protein_kinase_ATP_BS"/>
</dbReference>
<dbReference type="AlphaFoldDB" id="A0A4P2Q094"/>
<feature type="binding site" evidence="5">
    <location>
        <position position="78"/>
    </location>
    <ligand>
        <name>ATP</name>
        <dbReference type="ChEBI" id="CHEBI:30616"/>
    </ligand>
</feature>
<evidence type="ECO:0000259" key="7">
    <source>
        <dbReference type="PROSITE" id="PS50011"/>
    </source>
</evidence>
<feature type="compositionally biased region" description="Low complexity" evidence="6">
    <location>
        <begin position="490"/>
        <end position="517"/>
    </location>
</feature>
<evidence type="ECO:0000256" key="4">
    <source>
        <dbReference type="ARBA" id="ARBA00022840"/>
    </source>
</evidence>
<keyword evidence="2 5" id="KW-0547">Nucleotide-binding</keyword>
<sequence>MAHSSGEPDSPQGEDSVGPETAAFPLGGGESRADNVYTIAPGTVIARKYRVERTIGRGGMGLVVEALHLDLDTRVAIKFLLPEFMSYTEAAERFMREARTVAKLQTPHVVRVLDVAALESGEPYMVMELLDGEDLACHAAEAGTLAIGECIDHIVQACEALAEAHALGIVHRDLKPANLFLTRRPDGASFVKVLDFGVSKILTGDTGNVSLTQTTTILGSALYMSPEQMRSSKSVDPRTDIYALGVCLFEIIGGRPPYVADSFPELCAKIYTSPPEPLQELRPEVPEGLVEVIERSIAREPEDRFQSIAEFVQALAPFAAPSTRATIAGILRQHAVELDLPPPASRGALSRSMARTSRRSSGGLSVSERGARTTDAAPPGEDEAPRRGRPLLYVAVGAVAVAVGAWGALQFQRSRLAVGEIDATSPAPAASAPSEAAAPAEQAEPAPQAPGAAVASPGVAPASEAANADAGASAADAGAADAGAVDAEADASASPAGASADDGTGAKAASSSAPSAGRGKAPRSSAGGRGRTQGAGRSSPAPSEEVEPPRTVVAPTVNSDLSLETCTATMPDGTKKVVPCK</sequence>
<keyword evidence="3 8" id="KW-0418">Kinase</keyword>
<name>A0A4P2Q094_SORCE</name>
<dbReference type="PANTHER" id="PTHR43289">
    <property type="entry name" value="MITOGEN-ACTIVATED PROTEIN KINASE KINASE KINASE 20-RELATED"/>
    <property type="match status" value="1"/>
</dbReference>
<evidence type="ECO:0000313" key="8">
    <source>
        <dbReference type="EMBL" id="AUX22213.1"/>
    </source>
</evidence>
<dbReference type="Pfam" id="PF00069">
    <property type="entry name" value="Pkinase"/>
    <property type="match status" value="1"/>
</dbReference>
<feature type="region of interest" description="Disordered" evidence="6">
    <location>
        <begin position="490"/>
        <end position="562"/>
    </location>
</feature>
<evidence type="ECO:0000256" key="1">
    <source>
        <dbReference type="ARBA" id="ARBA00022679"/>
    </source>
</evidence>
<feature type="region of interest" description="Disordered" evidence="6">
    <location>
        <begin position="1"/>
        <end position="29"/>
    </location>
</feature>
<feature type="domain" description="Protein kinase" evidence="7">
    <location>
        <begin position="49"/>
        <end position="319"/>
    </location>
</feature>
<evidence type="ECO:0000256" key="5">
    <source>
        <dbReference type="PROSITE-ProRule" id="PRU10141"/>
    </source>
</evidence>
<keyword evidence="4 5" id="KW-0067">ATP-binding</keyword>
<feature type="region of interest" description="Disordered" evidence="6">
    <location>
        <begin position="425"/>
        <end position="460"/>
    </location>
</feature>
<dbReference type="PROSITE" id="PS00108">
    <property type="entry name" value="PROTEIN_KINASE_ST"/>
    <property type="match status" value="1"/>
</dbReference>
<protein>
    <submittedName>
        <fullName evidence="8">Protein kinase</fullName>
        <ecNumber evidence="8">2.7.11.1</ecNumber>
    </submittedName>
</protein>
<dbReference type="InterPro" id="IPR008271">
    <property type="entry name" value="Ser/Thr_kinase_AS"/>
</dbReference>
<reference evidence="8 9" key="1">
    <citation type="submission" date="2015-09" db="EMBL/GenBank/DDBJ databases">
        <title>Sorangium comparison.</title>
        <authorList>
            <person name="Zaburannyi N."/>
            <person name="Bunk B."/>
            <person name="Overmann J."/>
            <person name="Mueller R."/>
        </authorList>
    </citation>
    <scope>NUCLEOTIDE SEQUENCE [LARGE SCALE GENOMIC DNA]</scope>
    <source>
        <strain evidence="8 9">So ceGT47</strain>
    </source>
</reference>
<dbReference type="RefSeq" id="WP_129347413.1">
    <property type="nucleotide sequence ID" value="NZ_CP012670.1"/>
</dbReference>
<dbReference type="EMBL" id="CP012670">
    <property type="protein sequence ID" value="AUX22213.1"/>
    <property type="molecule type" value="Genomic_DNA"/>
</dbReference>
<organism evidence="8 9">
    <name type="scientific">Sorangium cellulosum</name>
    <name type="common">Polyangium cellulosum</name>
    <dbReference type="NCBI Taxonomy" id="56"/>
    <lineage>
        <taxon>Bacteria</taxon>
        <taxon>Pseudomonadati</taxon>
        <taxon>Myxococcota</taxon>
        <taxon>Polyangia</taxon>
        <taxon>Polyangiales</taxon>
        <taxon>Polyangiaceae</taxon>
        <taxon>Sorangium</taxon>
    </lineage>
</organism>
<dbReference type="OrthoDB" id="5497525at2"/>
<dbReference type="PANTHER" id="PTHR43289:SF6">
    <property type="entry name" value="SERINE_THREONINE-PROTEIN KINASE NEKL-3"/>
    <property type="match status" value="1"/>
</dbReference>
<dbReference type="GO" id="GO:0005524">
    <property type="term" value="F:ATP binding"/>
    <property type="evidence" value="ECO:0007669"/>
    <property type="project" value="UniProtKB-UniRule"/>
</dbReference>
<proteinExistence type="predicted"/>
<dbReference type="Gene3D" id="1.10.510.10">
    <property type="entry name" value="Transferase(Phosphotransferase) domain 1"/>
    <property type="match status" value="1"/>
</dbReference>
<dbReference type="PROSITE" id="PS50011">
    <property type="entry name" value="PROTEIN_KINASE_DOM"/>
    <property type="match status" value="1"/>
</dbReference>
<evidence type="ECO:0000256" key="2">
    <source>
        <dbReference type="ARBA" id="ARBA00022741"/>
    </source>
</evidence>
<gene>
    <name evidence="8" type="ORF">SOCEGT47_027140</name>
</gene>
<feature type="region of interest" description="Disordered" evidence="6">
    <location>
        <begin position="341"/>
        <end position="386"/>
    </location>
</feature>
<feature type="compositionally biased region" description="Low complexity" evidence="6">
    <location>
        <begin position="534"/>
        <end position="543"/>
    </location>
</feature>
<evidence type="ECO:0000313" key="9">
    <source>
        <dbReference type="Proteomes" id="UP000295781"/>
    </source>
</evidence>
<dbReference type="Proteomes" id="UP000295781">
    <property type="component" value="Chromosome"/>
</dbReference>
<accession>A0A4P2Q094</accession>